<dbReference type="PROSITE" id="PS51000">
    <property type="entry name" value="HTH_DEOR_2"/>
    <property type="match status" value="1"/>
</dbReference>
<dbReference type="AlphaFoldDB" id="A0A9X3HVA8"/>
<evidence type="ECO:0000256" key="1">
    <source>
        <dbReference type="ARBA" id="ARBA00022491"/>
    </source>
</evidence>
<dbReference type="InterPro" id="IPR037171">
    <property type="entry name" value="NagB/RpiA_transferase-like"/>
</dbReference>
<keyword evidence="4" id="KW-0804">Transcription</keyword>
<dbReference type="PANTHER" id="PTHR30363">
    <property type="entry name" value="HTH-TYPE TRANSCRIPTIONAL REGULATOR SRLR-RELATED"/>
    <property type="match status" value="1"/>
</dbReference>
<comment type="caution">
    <text evidence="6">The sequence shown here is derived from an EMBL/GenBank/DDBJ whole genome shotgun (WGS) entry which is preliminary data.</text>
</comment>
<dbReference type="SUPFAM" id="SSF100950">
    <property type="entry name" value="NagB/RpiA/CoA transferase-like"/>
    <property type="match status" value="1"/>
</dbReference>
<dbReference type="Pfam" id="PF08220">
    <property type="entry name" value="HTH_DeoR"/>
    <property type="match status" value="1"/>
</dbReference>
<dbReference type="InterPro" id="IPR036390">
    <property type="entry name" value="WH_DNA-bd_sf"/>
</dbReference>
<keyword evidence="7" id="KW-1185">Reference proteome</keyword>
<dbReference type="SUPFAM" id="SSF46785">
    <property type="entry name" value="Winged helix' DNA-binding domain"/>
    <property type="match status" value="1"/>
</dbReference>
<dbReference type="SMART" id="SM01134">
    <property type="entry name" value="DeoRC"/>
    <property type="match status" value="1"/>
</dbReference>
<evidence type="ECO:0000313" key="6">
    <source>
        <dbReference type="EMBL" id="MCW8345079.1"/>
    </source>
</evidence>
<dbReference type="PRINTS" id="PR00037">
    <property type="entry name" value="HTHLACR"/>
</dbReference>
<dbReference type="InterPro" id="IPR050313">
    <property type="entry name" value="Carb_Metab_HTH_regulators"/>
</dbReference>
<keyword evidence="3" id="KW-0238">DNA-binding</keyword>
<protein>
    <submittedName>
        <fullName evidence="6">DeoR/GlpR family transcriptional regulator</fullName>
    </submittedName>
</protein>
<gene>
    <name evidence="6" type="ORF">MD535_03430</name>
</gene>
<keyword evidence="1" id="KW-0678">Repressor</keyword>
<feature type="domain" description="HTH deoR-type" evidence="5">
    <location>
        <begin position="3"/>
        <end position="58"/>
    </location>
</feature>
<evidence type="ECO:0000256" key="2">
    <source>
        <dbReference type="ARBA" id="ARBA00023015"/>
    </source>
</evidence>
<name>A0A9X3HVA8_9VIBR</name>
<dbReference type="RefSeq" id="WP_265673523.1">
    <property type="nucleotide sequence ID" value="NZ_JAKRRY010000002.1"/>
</dbReference>
<dbReference type="PROSITE" id="PS00894">
    <property type="entry name" value="HTH_DEOR_1"/>
    <property type="match status" value="1"/>
</dbReference>
<dbReference type="Proteomes" id="UP001155587">
    <property type="component" value="Unassembled WGS sequence"/>
</dbReference>
<dbReference type="SMART" id="SM00420">
    <property type="entry name" value="HTH_DEOR"/>
    <property type="match status" value="1"/>
</dbReference>
<dbReference type="GO" id="GO:0003700">
    <property type="term" value="F:DNA-binding transcription factor activity"/>
    <property type="evidence" value="ECO:0007669"/>
    <property type="project" value="InterPro"/>
</dbReference>
<dbReference type="Gene3D" id="3.30.750.70">
    <property type="entry name" value="4-hydroxybutyrate coenzyme like domains"/>
    <property type="match status" value="1"/>
</dbReference>
<dbReference type="InterPro" id="IPR036388">
    <property type="entry name" value="WH-like_DNA-bd_sf"/>
</dbReference>
<dbReference type="Pfam" id="PF00455">
    <property type="entry name" value="DeoRC"/>
    <property type="match status" value="1"/>
</dbReference>
<evidence type="ECO:0000256" key="4">
    <source>
        <dbReference type="ARBA" id="ARBA00023163"/>
    </source>
</evidence>
<dbReference type="Gene3D" id="1.10.10.10">
    <property type="entry name" value="Winged helix-like DNA-binding domain superfamily/Winged helix DNA-binding domain"/>
    <property type="match status" value="1"/>
</dbReference>
<dbReference type="PANTHER" id="PTHR30363:SF4">
    <property type="entry name" value="GLYCEROL-3-PHOSPHATE REGULON REPRESSOR"/>
    <property type="match status" value="1"/>
</dbReference>
<organism evidence="6 7">
    <name type="scientific">Vibrio qingdaonensis</name>
    <dbReference type="NCBI Taxonomy" id="2829491"/>
    <lineage>
        <taxon>Bacteria</taxon>
        <taxon>Pseudomonadati</taxon>
        <taxon>Pseudomonadota</taxon>
        <taxon>Gammaproteobacteria</taxon>
        <taxon>Vibrionales</taxon>
        <taxon>Vibrionaceae</taxon>
        <taxon>Vibrio</taxon>
    </lineage>
</organism>
<keyword evidence="2" id="KW-0805">Transcription regulation</keyword>
<evidence type="ECO:0000259" key="5">
    <source>
        <dbReference type="PROSITE" id="PS51000"/>
    </source>
</evidence>
<dbReference type="NCBIfam" id="NF008154">
    <property type="entry name" value="PRK10906.1"/>
    <property type="match status" value="1"/>
</dbReference>
<dbReference type="GO" id="GO:0003677">
    <property type="term" value="F:DNA binding"/>
    <property type="evidence" value="ECO:0007669"/>
    <property type="project" value="UniProtKB-KW"/>
</dbReference>
<dbReference type="InterPro" id="IPR014036">
    <property type="entry name" value="DeoR-like_C"/>
</dbReference>
<accession>A0A9X3HVA8</accession>
<dbReference type="EMBL" id="JAKRRY010000002">
    <property type="protein sequence ID" value="MCW8345079.1"/>
    <property type="molecule type" value="Genomic_DNA"/>
</dbReference>
<sequence length="253" mass="28105">MKQTQRHREILAMLTQSGFVNTEEFVDEFGVSPQTIRRDLNDLAKQGLVTRHHGGASLHSSTENEAYSARKVHYQEEKTRIANALVRRIPNGSSLFIDIGTTTEAVALALLNHQDLKVVTNNINVANILRVKDDFTVIVAGGQIRNKDGGIIGEAAKEFIEQFRLDFGILGISGIHEDGSLLDFDFSEVRIAQAIMECSGQTLLAADSTKFNRGAMVNLGHISQVDAFFTDEQPPQELIDIMEQSDIDWYVCE</sequence>
<evidence type="ECO:0000256" key="3">
    <source>
        <dbReference type="ARBA" id="ARBA00023125"/>
    </source>
</evidence>
<dbReference type="InterPro" id="IPR018356">
    <property type="entry name" value="Tscrpt_reg_HTH_DeoR_CS"/>
</dbReference>
<dbReference type="InterPro" id="IPR001034">
    <property type="entry name" value="DeoR_HTH"/>
</dbReference>
<proteinExistence type="predicted"/>
<evidence type="ECO:0000313" key="7">
    <source>
        <dbReference type="Proteomes" id="UP001155587"/>
    </source>
</evidence>
<reference evidence="6" key="1">
    <citation type="submission" date="2022-02" db="EMBL/GenBank/DDBJ databases">
        <title>Vibrio sp. nov, a new bacterium isolated from seawater.</title>
        <authorList>
            <person name="Yuan Y."/>
        </authorList>
    </citation>
    <scope>NUCLEOTIDE SEQUENCE</scope>
    <source>
        <strain evidence="6">ZSDZ65</strain>
    </source>
</reference>